<comment type="similarity">
    <text evidence="1">Belongs to the Gfa family.</text>
</comment>
<dbReference type="Pfam" id="PF04828">
    <property type="entry name" value="GFA"/>
    <property type="match status" value="1"/>
</dbReference>
<reference evidence="7" key="1">
    <citation type="journal article" date="2019" name="Int. J. Syst. Evol. Microbiol.">
        <title>The Global Catalogue of Microorganisms (GCM) 10K type strain sequencing project: providing services to taxonomists for standard genome sequencing and annotation.</title>
        <authorList>
            <consortium name="The Broad Institute Genomics Platform"/>
            <consortium name="The Broad Institute Genome Sequencing Center for Infectious Disease"/>
            <person name="Wu L."/>
            <person name="Ma J."/>
        </authorList>
    </citation>
    <scope>NUCLEOTIDE SEQUENCE [LARGE SCALE GENOMIC DNA]</scope>
    <source>
        <strain evidence="7">KCTC 52165</strain>
    </source>
</reference>
<evidence type="ECO:0000256" key="4">
    <source>
        <dbReference type="ARBA" id="ARBA00023239"/>
    </source>
</evidence>
<protein>
    <submittedName>
        <fullName evidence="6">GFA family protein</fullName>
    </submittedName>
</protein>
<dbReference type="EMBL" id="JBHRTK010000015">
    <property type="protein sequence ID" value="MFC3207732.1"/>
    <property type="molecule type" value="Genomic_DNA"/>
</dbReference>
<dbReference type="Gene3D" id="3.90.1590.10">
    <property type="entry name" value="glutathione-dependent formaldehyde- activating enzyme (gfa)"/>
    <property type="match status" value="1"/>
</dbReference>
<evidence type="ECO:0000259" key="5">
    <source>
        <dbReference type="PROSITE" id="PS51891"/>
    </source>
</evidence>
<dbReference type="PROSITE" id="PS51891">
    <property type="entry name" value="CENP_V_GFA"/>
    <property type="match status" value="1"/>
</dbReference>
<proteinExistence type="inferred from homology"/>
<evidence type="ECO:0000313" key="7">
    <source>
        <dbReference type="Proteomes" id="UP001595583"/>
    </source>
</evidence>
<evidence type="ECO:0000256" key="2">
    <source>
        <dbReference type="ARBA" id="ARBA00022723"/>
    </source>
</evidence>
<dbReference type="PANTHER" id="PTHR33337:SF40">
    <property type="entry name" value="CENP-V_GFA DOMAIN-CONTAINING PROTEIN-RELATED"/>
    <property type="match status" value="1"/>
</dbReference>
<keyword evidence="4" id="KW-0456">Lyase</keyword>
<comment type="caution">
    <text evidence="6">The sequence shown here is derived from an EMBL/GenBank/DDBJ whole genome shotgun (WGS) entry which is preliminary data.</text>
</comment>
<sequence>MQDHVATLVRSGSCLCRGVTFRVRGNPLRVGICHCADCRKSNGAPFSAYGVWAVEAFEQEGGFTGTYANRTFCTTCGGRVPWVSEDEAEVPLGSLDEVPTDLVPAYELWVKRREHWLSALPDAAQFGEDRVEGEVAKGA</sequence>
<keyword evidence="2" id="KW-0479">Metal-binding</keyword>
<dbReference type="InterPro" id="IPR011057">
    <property type="entry name" value="Mss4-like_sf"/>
</dbReference>
<keyword evidence="7" id="KW-1185">Reference proteome</keyword>
<keyword evidence="3" id="KW-0862">Zinc</keyword>
<evidence type="ECO:0000313" key="6">
    <source>
        <dbReference type="EMBL" id="MFC3207732.1"/>
    </source>
</evidence>
<feature type="domain" description="CENP-V/GFA" evidence="5">
    <location>
        <begin position="10"/>
        <end position="107"/>
    </location>
</feature>
<evidence type="ECO:0000256" key="3">
    <source>
        <dbReference type="ARBA" id="ARBA00022833"/>
    </source>
</evidence>
<dbReference type="Proteomes" id="UP001595583">
    <property type="component" value="Unassembled WGS sequence"/>
</dbReference>
<dbReference type="InterPro" id="IPR006913">
    <property type="entry name" value="CENP-V/GFA"/>
</dbReference>
<evidence type="ECO:0000256" key="1">
    <source>
        <dbReference type="ARBA" id="ARBA00005495"/>
    </source>
</evidence>
<dbReference type="PANTHER" id="PTHR33337">
    <property type="entry name" value="GFA DOMAIN-CONTAINING PROTEIN"/>
    <property type="match status" value="1"/>
</dbReference>
<name>A0ABV7KJN5_9HYPH</name>
<gene>
    <name evidence="6" type="ORF">ACFOHJ_16020</name>
</gene>
<dbReference type="SUPFAM" id="SSF51316">
    <property type="entry name" value="Mss4-like"/>
    <property type="match status" value="1"/>
</dbReference>
<accession>A0ABV7KJN5</accession>
<dbReference type="RefSeq" id="WP_378222145.1">
    <property type="nucleotide sequence ID" value="NZ_JBHRTK010000015.1"/>
</dbReference>
<organism evidence="6 7">
    <name type="scientific">Aquamicrobium soli</name>
    <dbReference type="NCBI Taxonomy" id="1811518"/>
    <lineage>
        <taxon>Bacteria</taxon>
        <taxon>Pseudomonadati</taxon>
        <taxon>Pseudomonadota</taxon>
        <taxon>Alphaproteobacteria</taxon>
        <taxon>Hyphomicrobiales</taxon>
        <taxon>Phyllobacteriaceae</taxon>
        <taxon>Aquamicrobium</taxon>
    </lineage>
</organism>